<keyword evidence="4" id="KW-1185">Reference proteome</keyword>
<dbReference type="Proteomes" id="UP001231124">
    <property type="component" value="Unassembled WGS sequence"/>
</dbReference>
<dbReference type="SUPFAM" id="SSF51556">
    <property type="entry name" value="Metallo-dependent hydrolases"/>
    <property type="match status" value="1"/>
</dbReference>
<evidence type="ECO:0000259" key="2">
    <source>
        <dbReference type="Pfam" id="PF04909"/>
    </source>
</evidence>
<feature type="domain" description="Amidohydrolase-related" evidence="2">
    <location>
        <begin position="49"/>
        <end position="281"/>
    </location>
</feature>
<name>A0ABU0I5U7_9HYPH</name>
<dbReference type="EMBL" id="JAUSVP010000022">
    <property type="protein sequence ID" value="MDQ0449989.1"/>
    <property type="molecule type" value="Genomic_DNA"/>
</dbReference>
<comment type="caution">
    <text evidence="3">The sequence shown here is derived from an EMBL/GenBank/DDBJ whole genome shotgun (WGS) entry which is preliminary data.</text>
</comment>
<dbReference type="InterPro" id="IPR032465">
    <property type="entry name" value="ACMSD"/>
</dbReference>
<keyword evidence="3" id="KW-0378">Hydrolase</keyword>
<evidence type="ECO:0000313" key="3">
    <source>
        <dbReference type="EMBL" id="MDQ0449989.1"/>
    </source>
</evidence>
<protein>
    <submittedName>
        <fullName evidence="3">TIM-barrel fold metal-dependent hydrolase</fullName>
    </submittedName>
</protein>
<evidence type="ECO:0000313" key="4">
    <source>
        <dbReference type="Proteomes" id="UP001231124"/>
    </source>
</evidence>
<reference evidence="3 4" key="1">
    <citation type="submission" date="2023-07" db="EMBL/GenBank/DDBJ databases">
        <title>Genomic Encyclopedia of Type Strains, Phase IV (KMG-IV): sequencing the most valuable type-strain genomes for metagenomic binning, comparative biology and taxonomic classification.</title>
        <authorList>
            <person name="Goeker M."/>
        </authorList>
    </citation>
    <scope>NUCLEOTIDE SEQUENCE [LARGE SCALE GENOMIC DNA]</scope>
    <source>
        <strain evidence="3 4">DSM 19013</strain>
    </source>
</reference>
<dbReference type="InterPro" id="IPR006680">
    <property type="entry name" value="Amidohydro-rel"/>
</dbReference>
<dbReference type="Pfam" id="PF04909">
    <property type="entry name" value="Amidohydro_2"/>
    <property type="match status" value="1"/>
</dbReference>
<dbReference type="RefSeq" id="WP_307354474.1">
    <property type="nucleotide sequence ID" value="NZ_JAUSVP010000022.1"/>
</dbReference>
<organism evidence="3 4">
    <name type="scientific">Methylobacterium aerolatum</name>
    <dbReference type="NCBI Taxonomy" id="418708"/>
    <lineage>
        <taxon>Bacteria</taxon>
        <taxon>Pseudomonadati</taxon>
        <taxon>Pseudomonadota</taxon>
        <taxon>Alphaproteobacteria</taxon>
        <taxon>Hyphomicrobiales</taxon>
        <taxon>Methylobacteriaceae</taxon>
        <taxon>Methylobacterium</taxon>
    </lineage>
</organism>
<dbReference type="InterPro" id="IPR032466">
    <property type="entry name" value="Metal_Hydrolase"/>
</dbReference>
<dbReference type="PANTHER" id="PTHR21240">
    <property type="entry name" value="2-AMINO-3-CARBOXYLMUCONATE-6-SEMIALDEHYDE DECARBOXYLASE"/>
    <property type="match status" value="1"/>
</dbReference>
<keyword evidence="1" id="KW-0456">Lyase</keyword>
<evidence type="ECO:0000256" key="1">
    <source>
        <dbReference type="ARBA" id="ARBA00023239"/>
    </source>
</evidence>
<proteinExistence type="predicted"/>
<dbReference type="PANTHER" id="PTHR21240:SF19">
    <property type="entry name" value="CATALYTIC_ HYDROLASE"/>
    <property type="match status" value="1"/>
</dbReference>
<sequence>MPVIDMRSRPTFLHAFFGAEPGTPSFAVARWLNGRVGSREVEHFTRGMTVEGFTAEMDGAGIDVAVMVARSVPGVRVTNEALADVARHDPRRLVGIASVDPVELGAEAAVAEARRAVTELGLKGINLDAGFYGEAMRADDARLMPLYELCQELKVPAFVMSGPTTPDLRLNDPYAVDRVAKRFPTLPIVCCHGFYPHAAEMITVAFRNENVFVSPDMYTFAPGGSLYVEAANGFMKDQFLFGSSFPFRAMGQGVTDFRVLGLTDDALDAALWRNANRLLNLGL</sequence>
<gene>
    <name evidence="3" type="ORF">QO012_004514</name>
</gene>
<accession>A0ABU0I5U7</accession>
<dbReference type="Gene3D" id="3.20.20.140">
    <property type="entry name" value="Metal-dependent hydrolases"/>
    <property type="match status" value="1"/>
</dbReference>
<dbReference type="GO" id="GO:0016787">
    <property type="term" value="F:hydrolase activity"/>
    <property type="evidence" value="ECO:0007669"/>
    <property type="project" value="UniProtKB-KW"/>
</dbReference>